<dbReference type="InterPro" id="IPR025296">
    <property type="entry name" value="DUF4158"/>
</dbReference>
<proteinExistence type="predicted"/>
<dbReference type="EMBL" id="CP078093">
    <property type="protein sequence ID" value="QXM07401.1"/>
    <property type="molecule type" value="Genomic_DNA"/>
</dbReference>
<gene>
    <name evidence="2" type="ORF">KVH43_05510</name>
</gene>
<feature type="domain" description="DUF4158" evidence="1">
    <location>
        <begin position="1"/>
        <end position="95"/>
    </location>
</feature>
<sequence length="107" mass="12656">MINHHRRDYNKIGFALQLGMLRNLGCSLNDISDVPNSVLNYISEQLSINPIELKYYAQRENTRREHLQEIRETYGYRNFADEAYEYLLKLILPASNKRAEASNRDDY</sequence>
<name>A0ABX8RKI2_9CLOT</name>
<evidence type="ECO:0000259" key="1">
    <source>
        <dbReference type="Pfam" id="PF13700"/>
    </source>
</evidence>
<keyword evidence="3" id="KW-1185">Reference proteome</keyword>
<accession>A0ABX8RKI2</accession>
<protein>
    <submittedName>
        <fullName evidence="2">DUF4158 domain-containing protein</fullName>
    </submittedName>
</protein>
<reference evidence="2" key="1">
    <citation type="submission" date="2021-07" db="EMBL/GenBank/DDBJ databases">
        <title>Complete genome sequence of Crassaminicella sp. 143-21, isolated from a deep-sea hydrothermal vent.</title>
        <authorList>
            <person name="Li X."/>
        </authorList>
    </citation>
    <scope>NUCLEOTIDE SEQUENCE</scope>
    <source>
        <strain evidence="2">143-21</strain>
    </source>
</reference>
<evidence type="ECO:0000313" key="3">
    <source>
        <dbReference type="Proteomes" id="UP000886818"/>
    </source>
</evidence>
<evidence type="ECO:0000313" key="2">
    <source>
        <dbReference type="EMBL" id="QXM07401.1"/>
    </source>
</evidence>
<dbReference type="Proteomes" id="UP000886818">
    <property type="component" value="Chromosome"/>
</dbReference>
<dbReference type="Pfam" id="PF13700">
    <property type="entry name" value="DUF4158"/>
    <property type="match status" value="1"/>
</dbReference>
<organism evidence="2 3">
    <name type="scientific">Crassaminicella indica</name>
    <dbReference type="NCBI Taxonomy" id="2855394"/>
    <lineage>
        <taxon>Bacteria</taxon>
        <taxon>Bacillati</taxon>
        <taxon>Bacillota</taxon>
        <taxon>Clostridia</taxon>
        <taxon>Eubacteriales</taxon>
        <taxon>Clostridiaceae</taxon>
        <taxon>Crassaminicella</taxon>
    </lineage>
</organism>